<evidence type="ECO:0000313" key="3">
    <source>
        <dbReference type="EMBL" id="VYS59938.1"/>
    </source>
</evidence>
<dbReference type="ExpressionAtlas" id="A0A654FFT4">
    <property type="expression patterns" value="baseline and differential"/>
</dbReference>
<proteinExistence type="predicted"/>
<evidence type="ECO:0000313" key="4">
    <source>
        <dbReference type="Proteomes" id="UP000426265"/>
    </source>
</evidence>
<keyword evidence="2" id="KW-0472">Membrane</keyword>
<dbReference type="Proteomes" id="UP000426265">
    <property type="component" value="Unassembled WGS sequence"/>
</dbReference>
<feature type="transmembrane region" description="Helical" evidence="2">
    <location>
        <begin position="544"/>
        <end position="571"/>
    </location>
</feature>
<keyword evidence="2" id="KW-0812">Transmembrane</keyword>
<gene>
    <name evidence="3" type="ORF">AN1_LOCUS15374</name>
</gene>
<feature type="region of interest" description="Disordered" evidence="1">
    <location>
        <begin position="1"/>
        <end position="38"/>
    </location>
</feature>
<sequence length="575" mass="66291">METFGTIPPPPPLPPRPELRRQRAPPPPPPPLGPRIRLRLLPPPRQQLLRLRKQQPLLPEPLPLRPRAIPWLTGHDVKKGKSYDKLREYVENVRRQNEESERVIVPKSISYQDQNLENQQDTRSKPGINEVVEGSGTKRLEWVISIKDKLEQAYRNDDRTSWGKLCIYKVPHYLHGNDKKSYFPQTVSLGPYHHGRQQTQSMECHKWRAVNMVLKRTSQDIEVFLDAMIELEEKARACYEGSIVLSSNEFTEMLLLDGCFILELLQGVNEGFLKLGYDHNDPVFAVRGSMHSIQRDMIMLENQLPLFVLNRLLELQPGTQNQTGLVELVVRFFIPLMPTAETLTENSPPRGVSNGELHCLDVFHRSLLFPRSSGKANYSRVADKHLQRVIPTVTELRDAGFKFKLNKTDRFWDIKFSNGYLEIPGLLIHDGTKSLFLNLIAFEQCHIESSNDITSYIIFMDNLIDSPEDISYLHHCGIIEHSLGSNSEVADMFNQLCQEVVFDTKDIYLSQLLIEVHRCYKQNYSRKLNSLKTTLILKYLDNPWAYLSFFAAVILLILTFSQSYFAAYAYFNPSS</sequence>
<feature type="compositionally biased region" description="Pro residues" evidence="1">
    <location>
        <begin position="7"/>
        <end position="16"/>
    </location>
</feature>
<name>A0A654FFT4_ARATH</name>
<dbReference type="PANTHER" id="PTHR31170">
    <property type="entry name" value="BNAC04G53230D PROTEIN"/>
    <property type="match status" value="1"/>
</dbReference>
<reference evidence="3 4" key="1">
    <citation type="submission" date="2019-11" db="EMBL/GenBank/DDBJ databases">
        <authorList>
            <person name="Jiao W.-B."/>
            <person name="Schneeberger K."/>
        </authorList>
    </citation>
    <scope>NUCLEOTIDE SEQUENCE [LARGE SCALE GENOMIC DNA]</scope>
    <source>
        <strain evidence="4">cv. An-1</strain>
    </source>
</reference>
<keyword evidence="2" id="KW-1133">Transmembrane helix</keyword>
<dbReference type="Pfam" id="PF03140">
    <property type="entry name" value="DUF247"/>
    <property type="match status" value="1"/>
</dbReference>
<organism evidence="3 4">
    <name type="scientific">Arabidopsis thaliana</name>
    <name type="common">Mouse-ear cress</name>
    <dbReference type="NCBI Taxonomy" id="3702"/>
    <lineage>
        <taxon>Eukaryota</taxon>
        <taxon>Viridiplantae</taxon>
        <taxon>Streptophyta</taxon>
        <taxon>Embryophyta</taxon>
        <taxon>Tracheophyta</taxon>
        <taxon>Spermatophyta</taxon>
        <taxon>Magnoliopsida</taxon>
        <taxon>eudicotyledons</taxon>
        <taxon>Gunneridae</taxon>
        <taxon>Pentapetalae</taxon>
        <taxon>rosids</taxon>
        <taxon>malvids</taxon>
        <taxon>Brassicales</taxon>
        <taxon>Brassicaceae</taxon>
        <taxon>Camelineae</taxon>
        <taxon>Arabidopsis</taxon>
    </lineage>
</organism>
<evidence type="ECO:0000256" key="1">
    <source>
        <dbReference type="SAM" id="MobiDB-lite"/>
    </source>
</evidence>
<accession>A0A654FFT4</accession>
<evidence type="ECO:0000256" key="2">
    <source>
        <dbReference type="SAM" id="Phobius"/>
    </source>
</evidence>
<dbReference type="PANTHER" id="PTHR31170:SF25">
    <property type="entry name" value="BNAA09G04570D PROTEIN"/>
    <property type="match status" value="1"/>
</dbReference>
<dbReference type="InterPro" id="IPR004158">
    <property type="entry name" value="DUF247_pln"/>
</dbReference>
<feature type="compositionally biased region" description="Pro residues" evidence="1">
    <location>
        <begin position="24"/>
        <end position="33"/>
    </location>
</feature>
<dbReference type="AlphaFoldDB" id="A0A654FFT4"/>
<protein>
    <submittedName>
        <fullName evidence="3">Uncharacterized protein</fullName>
    </submittedName>
</protein>
<dbReference type="EMBL" id="CACRSJ010000106">
    <property type="protein sequence ID" value="VYS59938.1"/>
    <property type="molecule type" value="Genomic_DNA"/>
</dbReference>